<dbReference type="PANTHER" id="PTHR38477">
    <property type="entry name" value="HYPOTHETICAL EXPORTED PROTEIN"/>
    <property type="match status" value="1"/>
</dbReference>
<organism evidence="1 2">
    <name type="scientific">Prosthecochloris ethylica</name>
    <dbReference type="NCBI Taxonomy" id="2743976"/>
    <lineage>
        <taxon>Bacteria</taxon>
        <taxon>Pseudomonadati</taxon>
        <taxon>Chlorobiota</taxon>
        <taxon>Chlorobiia</taxon>
        <taxon>Chlorobiales</taxon>
        <taxon>Chlorobiaceae</taxon>
        <taxon>Prosthecochloris</taxon>
    </lineage>
</organism>
<accession>A0ABR9XRX9</accession>
<dbReference type="PANTHER" id="PTHR38477:SF1">
    <property type="entry name" value="MUREIN L,D-TRANSPEPTIDASE CATALYTIC DOMAIN FAMILY PROTEIN"/>
    <property type="match status" value="1"/>
</dbReference>
<protein>
    <submittedName>
        <fullName evidence="1">Murein L,D-transpeptidase catalytic domain family protein</fullName>
    </submittedName>
</protein>
<sequence length="212" mass="23321">MSISLRRRAIGLAGVGLLAVLLGYWALLFTRPQVSPQAEQAARQALHDWLARHPGERADVLAVVDYSRPSYARRMVIIDLDTGERRLFRVAHGINSGELYARSFSNEPGSNMSSLGLYRAGDVYEGDHGPAMRLHGLDSLRNSRAFERDIVLHSAWYVSLPVILQNVVTFNGPRTGRSEGCFVVSSAAIDDVLQALGGNAFLYAYGHHDVSE</sequence>
<dbReference type="Proteomes" id="UP000619838">
    <property type="component" value="Unassembled WGS sequence"/>
</dbReference>
<name>A0ABR9XRX9_9CHLB</name>
<comment type="caution">
    <text evidence="1">The sequence shown here is derived from an EMBL/GenBank/DDBJ whole genome shotgun (WGS) entry which is preliminary data.</text>
</comment>
<dbReference type="EMBL" id="JADGII010000006">
    <property type="protein sequence ID" value="MBF0636565.1"/>
    <property type="molecule type" value="Genomic_DNA"/>
</dbReference>
<dbReference type="InterPro" id="IPR032676">
    <property type="entry name" value="YkuD_2"/>
</dbReference>
<gene>
    <name evidence="1" type="ORF">INT08_05145</name>
</gene>
<dbReference type="RefSeq" id="WP_114608471.1">
    <property type="nucleotide sequence ID" value="NZ_JABVZQ010000003.1"/>
</dbReference>
<proteinExistence type="predicted"/>
<reference evidence="1 2" key="1">
    <citation type="journal article" date="2020" name="Microorganisms">
        <title>Simultaneous Genome Sequencing of Prosthecochloris ethylica and Desulfuromonas acetoxidans within a Syntrophic Mixture Reveals Unique Pili and Protein Interactions.</title>
        <authorList>
            <person name="Kyndt J.A."/>
            <person name="Van Beeumen J.J."/>
            <person name="Meyer T.E."/>
        </authorList>
    </citation>
    <scope>NUCLEOTIDE SEQUENCE [LARGE SCALE GENOMIC DNA]</scope>
    <source>
        <strain evidence="1 2">N3</strain>
    </source>
</reference>
<evidence type="ECO:0000313" key="2">
    <source>
        <dbReference type="Proteomes" id="UP000619838"/>
    </source>
</evidence>
<keyword evidence="2" id="KW-1185">Reference proteome</keyword>
<dbReference type="Pfam" id="PF13645">
    <property type="entry name" value="YkuD_2"/>
    <property type="match status" value="1"/>
</dbReference>
<evidence type="ECO:0000313" key="1">
    <source>
        <dbReference type="EMBL" id="MBF0636565.1"/>
    </source>
</evidence>